<dbReference type="GO" id="GO:0000981">
    <property type="term" value="F:DNA-binding transcription factor activity, RNA polymerase II-specific"/>
    <property type="evidence" value="ECO:0007669"/>
    <property type="project" value="InterPro"/>
</dbReference>
<sequence>MSSNSKRRPSSASQEAESSERPVKAQKRNHTSRACNGCRQRKTKCDGNKPSCGTCTTYNDECSYSPEQDRRKTAPKQYVEALEQRIKFLEALLKDRNIPHDGQGVANHSEIPRDDRSVQSLQHSVDREGGEDSEEMANGNDLSISRLKIDDETGELRQYGPTSVFMHLPEPTGPFLSTTESETPAENTNHVYSWLSQVSSSPSANGGVSSPQMNHSSTLDWSRNLPYIDDMDQSLHDQLLALFFTYFNDWCCWVNPSLFFRDMVLCLSSQGNTQSRTSYYSPLLHNAVLSMGANFCEDPRLGIRDRGRPFAMKAIEAITIEGERPMLSTVSGLMLLGSYHSGNAKQSLGYLYAGMGLRMCQTLGLGIDCSSSNLISASLKRERDRTFYMAYIQDKLWGAYVGRSASMILSDHETPLPTVDKQRDEAPWLPFDQSLNDTPGHDSSATPAATPVPVSSWASTNFLWTCNLAALSERVTETLYSLHANIFSSRTQDAVSTLNLQLGEWYSNLPAELAISPYSTKIPPPHVIMLHAMYHFVVILLHRPFYSRNRSPRQSALHDLSVSRCDTAAAKIVHLIELYRRVPGLRYGTISLTQITFTAGTIHLLGAVSHENSRSEKRFRTALAGARECVRALEEMGRAWQCATQSGQVLDNLIRDWCPQGTRFEGEARSAGEVVLETGTQTPMNVNLQQTLQNPSSDLAKELLRLGWTPPTQVPTTQPKTASIPTTLTSQELPPSTFSTLDQLSVLRENGVQQQYKDTDPELLWDTNIDSQQQLFGTSGNFFGLENSFGWGYVSNWEYGQGAFPSGSYPQHGQGSNPF</sequence>
<dbReference type="GO" id="GO:0006351">
    <property type="term" value="P:DNA-templated transcription"/>
    <property type="evidence" value="ECO:0007669"/>
    <property type="project" value="InterPro"/>
</dbReference>
<dbReference type="SUPFAM" id="SSF57701">
    <property type="entry name" value="Zn2/Cys6 DNA-binding domain"/>
    <property type="match status" value="1"/>
</dbReference>
<dbReference type="PANTHER" id="PTHR31313">
    <property type="entry name" value="TY1 ENHANCER ACTIVATOR"/>
    <property type="match status" value="1"/>
</dbReference>
<dbReference type="Pfam" id="PF04082">
    <property type="entry name" value="Fungal_trans"/>
    <property type="match status" value="1"/>
</dbReference>
<dbReference type="InterPro" id="IPR051615">
    <property type="entry name" value="Transcr_Regulatory_Elem"/>
</dbReference>
<evidence type="ECO:0000256" key="6">
    <source>
        <dbReference type="ARBA" id="ARBA00023163"/>
    </source>
</evidence>
<dbReference type="InterPro" id="IPR007219">
    <property type="entry name" value="XnlR_reg_dom"/>
</dbReference>
<dbReference type="EMBL" id="LATX01001983">
    <property type="protein sequence ID" value="KTB35751.1"/>
    <property type="molecule type" value="Genomic_DNA"/>
</dbReference>
<evidence type="ECO:0000313" key="11">
    <source>
        <dbReference type="Proteomes" id="UP000054988"/>
    </source>
</evidence>
<gene>
    <name evidence="10" type="ORF">WG66_11671</name>
</gene>
<feature type="region of interest" description="Disordered" evidence="8">
    <location>
        <begin position="98"/>
        <end position="138"/>
    </location>
</feature>
<keyword evidence="7" id="KW-0539">Nucleus</keyword>
<evidence type="ECO:0000256" key="5">
    <source>
        <dbReference type="ARBA" id="ARBA00023125"/>
    </source>
</evidence>
<comment type="subcellular location">
    <subcellularLocation>
        <location evidence="1">Nucleus</location>
    </subcellularLocation>
</comment>
<dbReference type="PANTHER" id="PTHR31313:SF81">
    <property type="entry name" value="TY1 ENHANCER ACTIVATOR"/>
    <property type="match status" value="1"/>
</dbReference>
<feature type="compositionally biased region" description="Low complexity" evidence="8">
    <location>
        <begin position="709"/>
        <end position="719"/>
    </location>
</feature>
<feature type="compositionally biased region" description="Polar residues" evidence="8">
    <location>
        <begin position="720"/>
        <end position="733"/>
    </location>
</feature>
<dbReference type="Proteomes" id="UP000054988">
    <property type="component" value="Unassembled WGS sequence"/>
</dbReference>
<evidence type="ECO:0000256" key="2">
    <source>
        <dbReference type="ARBA" id="ARBA00022723"/>
    </source>
</evidence>
<protein>
    <submittedName>
        <fullName evidence="10">Putative Cytoplasmic protein</fullName>
    </submittedName>
</protein>
<dbReference type="InterPro" id="IPR001138">
    <property type="entry name" value="Zn2Cys6_DnaBD"/>
</dbReference>
<accession>A0A0W0FHE1</accession>
<evidence type="ECO:0000256" key="7">
    <source>
        <dbReference type="ARBA" id="ARBA00023242"/>
    </source>
</evidence>
<keyword evidence="5" id="KW-0238">DNA-binding</keyword>
<evidence type="ECO:0000259" key="9">
    <source>
        <dbReference type="PROSITE" id="PS50048"/>
    </source>
</evidence>
<keyword evidence="2" id="KW-0479">Metal-binding</keyword>
<name>A0A0W0FHE1_MONRR</name>
<feature type="domain" description="Zn(2)-C6 fungal-type" evidence="9">
    <location>
        <begin position="34"/>
        <end position="64"/>
    </location>
</feature>
<dbReference type="CDD" id="cd00067">
    <property type="entry name" value="GAL4"/>
    <property type="match status" value="1"/>
</dbReference>
<dbReference type="Gene3D" id="4.10.240.10">
    <property type="entry name" value="Zn(2)-C6 fungal-type DNA-binding domain"/>
    <property type="match status" value="1"/>
</dbReference>
<dbReference type="SMART" id="SM00066">
    <property type="entry name" value="GAL4"/>
    <property type="match status" value="1"/>
</dbReference>
<keyword evidence="3" id="KW-0862">Zinc</keyword>
<feature type="region of interest" description="Disordered" evidence="8">
    <location>
        <begin position="1"/>
        <end position="52"/>
    </location>
</feature>
<keyword evidence="4" id="KW-0805">Transcription regulation</keyword>
<dbReference type="InterPro" id="IPR036864">
    <property type="entry name" value="Zn2-C6_fun-type_DNA-bd_sf"/>
</dbReference>
<dbReference type="SMART" id="SM00906">
    <property type="entry name" value="Fungal_trans"/>
    <property type="match status" value="1"/>
</dbReference>
<evidence type="ECO:0000256" key="1">
    <source>
        <dbReference type="ARBA" id="ARBA00004123"/>
    </source>
</evidence>
<dbReference type="CDD" id="cd12148">
    <property type="entry name" value="fungal_TF_MHR"/>
    <property type="match status" value="1"/>
</dbReference>
<dbReference type="AlphaFoldDB" id="A0A0W0FHE1"/>
<dbReference type="GO" id="GO:0003677">
    <property type="term" value="F:DNA binding"/>
    <property type="evidence" value="ECO:0007669"/>
    <property type="project" value="UniProtKB-KW"/>
</dbReference>
<dbReference type="PROSITE" id="PS50048">
    <property type="entry name" value="ZN2_CY6_FUNGAL_2"/>
    <property type="match status" value="1"/>
</dbReference>
<keyword evidence="6" id="KW-0804">Transcription</keyword>
<proteinExistence type="predicted"/>
<dbReference type="GO" id="GO:0005634">
    <property type="term" value="C:nucleus"/>
    <property type="evidence" value="ECO:0007669"/>
    <property type="project" value="UniProtKB-SubCell"/>
</dbReference>
<dbReference type="Pfam" id="PF00172">
    <property type="entry name" value="Zn_clus"/>
    <property type="match status" value="1"/>
</dbReference>
<evidence type="ECO:0000256" key="3">
    <source>
        <dbReference type="ARBA" id="ARBA00022833"/>
    </source>
</evidence>
<comment type="caution">
    <text evidence="10">The sequence shown here is derived from an EMBL/GenBank/DDBJ whole genome shotgun (WGS) entry which is preliminary data.</text>
</comment>
<feature type="region of interest" description="Disordered" evidence="8">
    <location>
        <begin position="709"/>
        <end position="733"/>
    </location>
</feature>
<evidence type="ECO:0000256" key="8">
    <source>
        <dbReference type="SAM" id="MobiDB-lite"/>
    </source>
</evidence>
<dbReference type="GO" id="GO:0008270">
    <property type="term" value="F:zinc ion binding"/>
    <property type="evidence" value="ECO:0007669"/>
    <property type="project" value="InterPro"/>
</dbReference>
<evidence type="ECO:0000256" key="4">
    <source>
        <dbReference type="ARBA" id="ARBA00023015"/>
    </source>
</evidence>
<reference evidence="10 11" key="1">
    <citation type="submission" date="2015-12" db="EMBL/GenBank/DDBJ databases">
        <title>Draft genome sequence of Moniliophthora roreri, the causal agent of frosty pod rot of cacao.</title>
        <authorList>
            <person name="Aime M.C."/>
            <person name="Diaz-Valderrama J.R."/>
            <person name="Kijpornyongpan T."/>
            <person name="Phillips-Mora W."/>
        </authorList>
    </citation>
    <scope>NUCLEOTIDE SEQUENCE [LARGE SCALE GENOMIC DNA]</scope>
    <source>
        <strain evidence="10 11">MCA 2952</strain>
    </source>
</reference>
<dbReference type="PROSITE" id="PS00463">
    <property type="entry name" value="ZN2_CY6_FUNGAL_1"/>
    <property type="match status" value="1"/>
</dbReference>
<organism evidence="10 11">
    <name type="scientific">Moniliophthora roreri</name>
    <name type="common">Frosty pod rot fungus</name>
    <name type="synonym">Monilia roreri</name>
    <dbReference type="NCBI Taxonomy" id="221103"/>
    <lineage>
        <taxon>Eukaryota</taxon>
        <taxon>Fungi</taxon>
        <taxon>Dikarya</taxon>
        <taxon>Basidiomycota</taxon>
        <taxon>Agaricomycotina</taxon>
        <taxon>Agaricomycetes</taxon>
        <taxon>Agaricomycetidae</taxon>
        <taxon>Agaricales</taxon>
        <taxon>Marasmiineae</taxon>
        <taxon>Marasmiaceae</taxon>
        <taxon>Moniliophthora</taxon>
    </lineage>
</organism>
<dbReference type="eggNOG" id="ENOG502QW0K">
    <property type="taxonomic scope" value="Eukaryota"/>
</dbReference>
<evidence type="ECO:0000313" key="10">
    <source>
        <dbReference type="EMBL" id="KTB35751.1"/>
    </source>
</evidence>